<gene>
    <name evidence="2" type="ORF">Tco_0600019</name>
</gene>
<reference evidence="2" key="2">
    <citation type="submission" date="2022-01" db="EMBL/GenBank/DDBJ databases">
        <authorList>
            <person name="Yamashiro T."/>
            <person name="Shiraishi A."/>
            <person name="Satake H."/>
            <person name="Nakayama K."/>
        </authorList>
    </citation>
    <scope>NUCLEOTIDE SEQUENCE</scope>
</reference>
<dbReference type="PANTHER" id="PTHR34676:SF8">
    <property type="entry name" value="TRANSMEMBRANE PROTEIN"/>
    <property type="match status" value="1"/>
</dbReference>
<keyword evidence="1" id="KW-0175">Coiled coil</keyword>
<dbReference type="Pfam" id="PF14223">
    <property type="entry name" value="Retrotran_gag_2"/>
    <property type="match status" value="1"/>
</dbReference>
<keyword evidence="3" id="KW-1185">Reference proteome</keyword>
<accession>A0ABQ4WAP9</accession>
<feature type="coiled-coil region" evidence="1">
    <location>
        <begin position="985"/>
        <end position="1012"/>
    </location>
</feature>
<name>A0ABQ4WAP9_9ASTR</name>
<proteinExistence type="predicted"/>
<dbReference type="EMBL" id="BQNB010008476">
    <property type="protein sequence ID" value="GJS49898.1"/>
    <property type="molecule type" value="Genomic_DNA"/>
</dbReference>
<sequence length="1041" mass="120912">MVIYNALARKEYERIFMCNTTKEIWKTLLITHQGNSQVKDNKINLLVQQYEQFIIFEDESIDSAFARFNTIITSLKALDEGYSSKNYVRKFLRALHPKWRAKVTTIEELKDLTSLSLDELIGNLKVHEMIIKKDFEIVKAKVERKSLALKAKKESSDEECSTFGSEDEEYAMAVRDFKKFFKRRGRFCADTGTTKDIPRSRDDKTVKSDRNALMRCPRILLENVQNHRKTRTKELLSEVLGVIAVKKMMRSAQTNVPNLKSYNNDVKYGYVQKDLTKDETEYLKLFEEEIEERLKHRRQMRRWEMEVLSGPSDLRGLRNKSNHGFLGIVRVICEEFVDLKLAIRQDLGFIPSGNVVLSSTYVGKILGADQLLVILCYRYQESGIGYWILSMTISGSGNGNFVFKIVDPETKLLKEIPYELLKDDQKKQLGKNNKAKMTLYNTLPRKEYQRISIKARNLELKRRHLKKLSYTSICHIQQEDTAYSCLHFTRYHEEFKLNTSYPEDFNTPFMMDDPNITMEEYIKLQAKKAQRHGRTFNWETTTYGKSYCDDLDFFTYFEADYLAIVYNDALTSNENVSSEPTINIALPPKDQRHQYLRFERLKYTDANISNFQERLGKIYGRGVHRLQVFNFVGLMAEMAEGLSCRMLMEHRDVQGQSIFTSRAWRWLFELGGDKRCMSWREFILAMGLHIVEEMGSVGFRTYWAESSRWNPDKGDLSAYWRRILSEGDFLGTTLSYTAIRDPMLRLCHRLIACSILGRSQAPEKVTVIDLFYLWGMDVESVNIPYLLDRYLRRFASKRKRGICDEFDDTWAWVAQGPERWPDVAVGAPKVAEGAQAVPASVQAPKPPLATAQIRTIPQRMARLEEEVHGIRESLAEQREIMDVMARDFSRFTVWAASGISQLLDASGATYTREEGHFIGVCPKPKENKTFVRRAWSDSEDGDEPQKDATFIAIESQEVHLKHSTSNNNVDLHELLKENEELLKFNNDFAKTFEKLLKEKRSLESEQSKLLNKINDLIFEVKKLTNSKEVIEPCQKCDILTQ</sequence>
<dbReference type="PANTHER" id="PTHR34676">
    <property type="entry name" value="DUF4219 DOMAIN-CONTAINING PROTEIN-RELATED"/>
    <property type="match status" value="1"/>
</dbReference>
<protein>
    <submittedName>
        <fullName evidence="2">Uncharacterized protein</fullName>
    </submittedName>
</protein>
<dbReference type="Proteomes" id="UP001151760">
    <property type="component" value="Unassembled WGS sequence"/>
</dbReference>
<organism evidence="2 3">
    <name type="scientific">Tanacetum coccineum</name>
    <dbReference type="NCBI Taxonomy" id="301880"/>
    <lineage>
        <taxon>Eukaryota</taxon>
        <taxon>Viridiplantae</taxon>
        <taxon>Streptophyta</taxon>
        <taxon>Embryophyta</taxon>
        <taxon>Tracheophyta</taxon>
        <taxon>Spermatophyta</taxon>
        <taxon>Magnoliopsida</taxon>
        <taxon>eudicotyledons</taxon>
        <taxon>Gunneridae</taxon>
        <taxon>Pentapetalae</taxon>
        <taxon>asterids</taxon>
        <taxon>campanulids</taxon>
        <taxon>Asterales</taxon>
        <taxon>Asteraceae</taxon>
        <taxon>Asteroideae</taxon>
        <taxon>Anthemideae</taxon>
        <taxon>Anthemidinae</taxon>
        <taxon>Tanacetum</taxon>
    </lineage>
</organism>
<comment type="caution">
    <text evidence="2">The sequence shown here is derived from an EMBL/GenBank/DDBJ whole genome shotgun (WGS) entry which is preliminary data.</text>
</comment>
<evidence type="ECO:0000313" key="3">
    <source>
        <dbReference type="Proteomes" id="UP001151760"/>
    </source>
</evidence>
<evidence type="ECO:0000313" key="2">
    <source>
        <dbReference type="EMBL" id="GJS49898.1"/>
    </source>
</evidence>
<reference evidence="2" key="1">
    <citation type="journal article" date="2022" name="Int. J. Mol. Sci.">
        <title>Draft Genome of Tanacetum Coccineum: Genomic Comparison of Closely Related Tanacetum-Family Plants.</title>
        <authorList>
            <person name="Yamashiro T."/>
            <person name="Shiraishi A."/>
            <person name="Nakayama K."/>
            <person name="Satake H."/>
        </authorList>
    </citation>
    <scope>NUCLEOTIDE SEQUENCE</scope>
</reference>
<evidence type="ECO:0000256" key="1">
    <source>
        <dbReference type="SAM" id="Coils"/>
    </source>
</evidence>